<accession>A0AA35VUS8</accession>
<keyword evidence="2" id="KW-1185">Reference proteome</keyword>
<dbReference type="EMBL" id="OX465077">
    <property type="protein sequence ID" value="CAI9267208.1"/>
    <property type="molecule type" value="Genomic_DNA"/>
</dbReference>
<dbReference type="AlphaFoldDB" id="A0AA35VUS8"/>
<reference evidence="1" key="1">
    <citation type="submission" date="2023-04" db="EMBL/GenBank/DDBJ databases">
        <authorList>
            <person name="Vijverberg K."/>
            <person name="Xiong W."/>
            <person name="Schranz E."/>
        </authorList>
    </citation>
    <scope>NUCLEOTIDE SEQUENCE</scope>
</reference>
<evidence type="ECO:0000313" key="2">
    <source>
        <dbReference type="Proteomes" id="UP001177003"/>
    </source>
</evidence>
<name>A0AA35VUS8_LACSI</name>
<dbReference type="Proteomes" id="UP001177003">
    <property type="component" value="Chromosome 1"/>
</dbReference>
<gene>
    <name evidence="1" type="ORF">LSALG_LOCUS7705</name>
</gene>
<proteinExistence type="predicted"/>
<organism evidence="1 2">
    <name type="scientific">Lactuca saligna</name>
    <name type="common">Willowleaf lettuce</name>
    <dbReference type="NCBI Taxonomy" id="75948"/>
    <lineage>
        <taxon>Eukaryota</taxon>
        <taxon>Viridiplantae</taxon>
        <taxon>Streptophyta</taxon>
        <taxon>Embryophyta</taxon>
        <taxon>Tracheophyta</taxon>
        <taxon>Spermatophyta</taxon>
        <taxon>Magnoliopsida</taxon>
        <taxon>eudicotyledons</taxon>
        <taxon>Gunneridae</taxon>
        <taxon>Pentapetalae</taxon>
        <taxon>asterids</taxon>
        <taxon>campanulids</taxon>
        <taxon>Asterales</taxon>
        <taxon>Asteraceae</taxon>
        <taxon>Cichorioideae</taxon>
        <taxon>Cichorieae</taxon>
        <taxon>Lactucinae</taxon>
        <taxon>Lactuca</taxon>
    </lineage>
</organism>
<protein>
    <submittedName>
        <fullName evidence="1">Uncharacterized protein</fullName>
    </submittedName>
</protein>
<evidence type="ECO:0000313" key="1">
    <source>
        <dbReference type="EMBL" id="CAI9267208.1"/>
    </source>
</evidence>
<sequence>MEEVEFPTRACHGDPRNRVQESFGGSVDWWKVEVAFPVVQGANGEKIRWCLCREEEDMGVRIGSIEATTTPGECSMTTFSLSSPFLFSLNEPINNIVTVFLKHTLIYAWLQFFESITQLYNSNSIKGPIQMDLDKVEF</sequence>